<dbReference type="Pfam" id="PF20083">
    <property type="entry name" value="DUF6477"/>
    <property type="match status" value="1"/>
</dbReference>
<reference evidence="1 2" key="1">
    <citation type="submission" date="2021-02" db="EMBL/GenBank/DDBJ databases">
        <title>Paracoccus methylovroum sp.nov., a new methanol and methylamine utilizing methylotrophic denitrifer.</title>
        <authorList>
            <person name="Timsy T."/>
            <person name="Behrendt U."/>
            <person name="Ulrich A."/>
            <person name="Spanner T."/>
            <person name="Foesel B.U."/>
            <person name="Horn M.A."/>
            <person name="Kolb S."/>
        </authorList>
    </citation>
    <scope>NUCLEOTIDE SEQUENCE [LARGE SCALE GENOMIC DNA]</scope>
    <source>
        <strain evidence="1 2">H4-D09</strain>
    </source>
</reference>
<proteinExistence type="predicted"/>
<dbReference type="Proteomes" id="UP000663629">
    <property type="component" value="Chromosome 2"/>
</dbReference>
<dbReference type="RefSeq" id="WP_205295841.1">
    <property type="nucleotide sequence ID" value="NZ_CP070371.1"/>
</dbReference>
<keyword evidence="2" id="KW-1185">Reference proteome</keyword>
<organism evidence="1 2">
    <name type="scientific">Paracoccus methylovorus</name>
    <dbReference type="NCBI Taxonomy" id="2812658"/>
    <lineage>
        <taxon>Bacteria</taxon>
        <taxon>Pseudomonadati</taxon>
        <taxon>Pseudomonadota</taxon>
        <taxon>Alphaproteobacteria</taxon>
        <taxon>Rhodobacterales</taxon>
        <taxon>Paracoccaceae</taxon>
        <taxon>Paracoccus</taxon>
    </lineage>
</organism>
<accession>A0ABX7JPG6</accession>
<evidence type="ECO:0000313" key="2">
    <source>
        <dbReference type="Proteomes" id="UP000663629"/>
    </source>
</evidence>
<name>A0ABX7JPG6_9RHOB</name>
<protein>
    <submittedName>
        <fullName evidence="1">Uncharacterized protein</fullName>
    </submittedName>
</protein>
<dbReference type="EMBL" id="CP070371">
    <property type="protein sequence ID" value="QRZ14874.1"/>
    <property type="molecule type" value="Genomic_DNA"/>
</dbReference>
<sequence>MIVTSNVIAFQPRPEQPQLRRPRLLVQAARAGLTSWNRARDLRRVLKCDPLPPAGKTLARLLAEEERLDLIRRAGQAGYNIHRHIMLLIAIMAETAEAAPCSAPGATLLTVP</sequence>
<gene>
    <name evidence="1" type="ORF">JWJ88_18155</name>
</gene>
<dbReference type="InterPro" id="IPR045516">
    <property type="entry name" value="DUF6477"/>
</dbReference>
<evidence type="ECO:0000313" key="1">
    <source>
        <dbReference type="EMBL" id="QRZ14874.1"/>
    </source>
</evidence>